<sequence length="155" mass="17252">MSLLPYSPAGPTAGGSDEERLPLRIGNGMSSGGFSEKWSLVQLSSKYPRLIRLRFIIPGSKSGPSNERLIYPEPCFSLPDPSPLFGRLFGRILLMTGSMASQKVFDLPMLSSPSRDWVEIVGALRHPRTPTPSWPRRARGRNLRLPDQPAAWHDR</sequence>
<organism evidence="2 3">
    <name type="scientific">Aspergillus lucknowensis</name>
    <dbReference type="NCBI Taxonomy" id="176173"/>
    <lineage>
        <taxon>Eukaryota</taxon>
        <taxon>Fungi</taxon>
        <taxon>Dikarya</taxon>
        <taxon>Ascomycota</taxon>
        <taxon>Pezizomycotina</taxon>
        <taxon>Eurotiomycetes</taxon>
        <taxon>Eurotiomycetidae</taxon>
        <taxon>Eurotiales</taxon>
        <taxon>Aspergillaceae</taxon>
        <taxon>Aspergillus</taxon>
        <taxon>Aspergillus subgen. Nidulantes</taxon>
    </lineage>
</organism>
<gene>
    <name evidence="2" type="ORF">BJX67DRAFT_238254</name>
</gene>
<keyword evidence="3" id="KW-1185">Reference proteome</keyword>
<evidence type="ECO:0000313" key="3">
    <source>
        <dbReference type="Proteomes" id="UP001610432"/>
    </source>
</evidence>
<proteinExistence type="predicted"/>
<feature type="region of interest" description="Disordered" evidence="1">
    <location>
        <begin position="129"/>
        <end position="155"/>
    </location>
</feature>
<dbReference type="EMBL" id="JBFXLQ010000048">
    <property type="protein sequence ID" value="KAL2863750.1"/>
    <property type="molecule type" value="Genomic_DNA"/>
</dbReference>
<feature type="region of interest" description="Disordered" evidence="1">
    <location>
        <begin position="1"/>
        <end position="22"/>
    </location>
</feature>
<reference evidence="2 3" key="1">
    <citation type="submission" date="2024-07" db="EMBL/GenBank/DDBJ databases">
        <title>Section-level genome sequencing and comparative genomics of Aspergillus sections Usti and Cavernicolus.</title>
        <authorList>
            <consortium name="Lawrence Berkeley National Laboratory"/>
            <person name="Nybo J.L."/>
            <person name="Vesth T.C."/>
            <person name="Theobald S."/>
            <person name="Frisvad J.C."/>
            <person name="Larsen T.O."/>
            <person name="Kjaerboelling I."/>
            <person name="Rothschild-Mancinelli K."/>
            <person name="Lyhne E.K."/>
            <person name="Kogle M.E."/>
            <person name="Barry K."/>
            <person name="Clum A."/>
            <person name="Na H."/>
            <person name="Ledsgaard L."/>
            <person name="Lin J."/>
            <person name="Lipzen A."/>
            <person name="Kuo A."/>
            <person name="Riley R."/>
            <person name="Mondo S."/>
            <person name="Labutti K."/>
            <person name="Haridas S."/>
            <person name="Pangalinan J."/>
            <person name="Salamov A.A."/>
            <person name="Simmons B.A."/>
            <person name="Magnuson J.K."/>
            <person name="Chen J."/>
            <person name="Drula E."/>
            <person name="Henrissat B."/>
            <person name="Wiebenga A."/>
            <person name="Lubbers R.J."/>
            <person name="Gomes A.C."/>
            <person name="Macurrencykelacurrency M.R."/>
            <person name="Stajich J."/>
            <person name="Grigoriev I.V."/>
            <person name="Mortensen U.H."/>
            <person name="De Vries R.P."/>
            <person name="Baker S.E."/>
            <person name="Andersen M.R."/>
        </authorList>
    </citation>
    <scope>NUCLEOTIDE SEQUENCE [LARGE SCALE GENOMIC DNA]</scope>
    <source>
        <strain evidence="2 3">CBS 449.75</strain>
    </source>
</reference>
<dbReference type="GeneID" id="98141117"/>
<dbReference type="RefSeq" id="XP_070882729.1">
    <property type="nucleotide sequence ID" value="XM_071026045.1"/>
</dbReference>
<evidence type="ECO:0000313" key="2">
    <source>
        <dbReference type="EMBL" id="KAL2863750.1"/>
    </source>
</evidence>
<name>A0ABR4LGV0_9EURO</name>
<comment type="caution">
    <text evidence="2">The sequence shown here is derived from an EMBL/GenBank/DDBJ whole genome shotgun (WGS) entry which is preliminary data.</text>
</comment>
<protein>
    <submittedName>
        <fullName evidence="2">Uncharacterized protein</fullName>
    </submittedName>
</protein>
<evidence type="ECO:0000256" key="1">
    <source>
        <dbReference type="SAM" id="MobiDB-lite"/>
    </source>
</evidence>
<accession>A0ABR4LGV0</accession>
<dbReference type="Proteomes" id="UP001610432">
    <property type="component" value="Unassembled WGS sequence"/>
</dbReference>